<keyword evidence="2" id="KW-1185">Reference proteome</keyword>
<sequence>MDTTVLTKTVFNLISSFLIFWPATSSSSIIPPGVFLPDTALCINFRDKYYDEIHGRINFYGEIDLPPMATNMEEFENKMEIKIEGMRTMILERFSGVDQKLTAIEELLKKIVETQNHDKGNMVAIRGGDGGPSRESGPEKSCRAEISRGWLHLDDQGRQGLPWEAGNPHGWVGLYTHHYGKDSPQGTDFGRGKDFCGPAWVGQLESDENDTEKGWSSLGKTAVKTGQDENFKDSLKPDGLGRKESWVGSSGQVADKTDSGGGEEEEDHTGSRAACGNKKDDKTDASLQDSIKPDQWANKPLAQVASEGSNEKGHEESQKPGSCGSKEEGLGPKRKHPDSPVEGRNDSPMTATRQRLNIFTTDEQEILIEIEPIMQSIRRIMHEDGYNNGDPLSADDQTYILDNVFNHHPDKAKKLGAGVDYIMMSKYMNIKGSRCFYIVSTDGRKEDFSYHKCMKNFVRGKYPDKADKFIPKYFKNSEPPRSRNRDRGSGGPGAPRSWSGCDRETWDEARTRRPAWQQMRSHSAGTKQKRARWRQKAAH</sequence>
<dbReference type="Proteomes" id="UP001056120">
    <property type="component" value="Linkage Group LG20"/>
</dbReference>
<gene>
    <name evidence="1" type="ORF">L1987_59224</name>
</gene>
<organism evidence="1 2">
    <name type="scientific">Smallanthus sonchifolius</name>
    <dbReference type="NCBI Taxonomy" id="185202"/>
    <lineage>
        <taxon>Eukaryota</taxon>
        <taxon>Viridiplantae</taxon>
        <taxon>Streptophyta</taxon>
        <taxon>Embryophyta</taxon>
        <taxon>Tracheophyta</taxon>
        <taxon>Spermatophyta</taxon>
        <taxon>Magnoliopsida</taxon>
        <taxon>eudicotyledons</taxon>
        <taxon>Gunneridae</taxon>
        <taxon>Pentapetalae</taxon>
        <taxon>asterids</taxon>
        <taxon>campanulids</taxon>
        <taxon>Asterales</taxon>
        <taxon>Asteraceae</taxon>
        <taxon>Asteroideae</taxon>
        <taxon>Heliantheae alliance</taxon>
        <taxon>Millerieae</taxon>
        <taxon>Smallanthus</taxon>
    </lineage>
</organism>
<reference evidence="2" key="1">
    <citation type="journal article" date="2022" name="Mol. Ecol. Resour.">
        <title>The genomes of chicory, endive, great burdock and yacon provide insights into Asteraceae palaeo-polyploidization history and plant inulin production.</title>
        <authorList>
            <person name="Fan W."/>
            <person name="Wang S."/>
            <person name="Wang H."/>
            <person name="Wang A."/>
            <person name="Jiang F."/>
            <person name="Liu H."/>
            <person name="Zhao H."/>
            <person name="Xu D."/>
            <person name="Zhang Y."/>
        </authorList>
    </citation>
    <scope>NUCLEOTIDE SEQUENCE [LARGE SCALE GENOMIC DNA]</scope>
    <source>
        <strain evidence="2">cv. Yunnan</strain>
    </source>
</reference>
<accession>A0ACB9D4X8</accession>
<reference evidence="1 2" key="2">
    <citation type="journal article" date="2022" name="Mol. Ecol. Resour.">
        <title>The genomes of chicory, endive, great burdock and yacon provide insights into Asteraceae paleo-polyploidization history and plant inulin production.</title>
        <authorList>
            <person name="Fan W."/>
            <person name="Wang S."/>
            <person name="Wang H."/>
            <person name="Wang A."/>
            <person name="Jiang F."/>
            <person name="Liu H."/>
            <person name="Zhao H."/>
            <person name="Xu D."/>
            <person name="Zhang Y."/>
        </authorList>
    </citation>
    <scope>NUCLEOTIDE SEQUENCE [LARGE SCALE GENOMIC DNA]</scope>
    <source>
        <strain evidence="2">cv. Yunnan</strain>
        <tissue evidence="1">Leaves</tissue>
    </source>
</reference>
<proteinExistence type="predicted"/>
<evidence type="ECO:0000313" key="1">
    <source>
        <dbReference type="EMBL" id="KAI3741550.1"/>
    </source>
</evidence>
<name>A0ACB9D4X8_9ASTR</name>
<comment type="caution">
    <text evidence="1">The sequence shown here is derived from an EMBL/GenBank/DDBJ whole genome shotgun (WGS) entry which is preliminary data.</text>
</comment>
<evidence type="ECO:0000313" key="2">
    <source>
        <dbReference type="Proteomes" id="UP001056120"/>
    </source>
</evidence>
<protein>
    <submittedName>
        <fullName evidence="1">Uncharacterized protein</fullName>
    </submittedName>
</protein>
<dbReference type="EMBL" id="CM042037">
    <property type="protein sequence ID" value="KAI3741550.1"/>
    <property type="molecule type" value="Genomic_DNA"/>
</dbReference>